<dbReference type="Proteomes" id="UP000288805">
    <property type="component" value="Unassembled WGS sequence"/>
</dbReference>
<name>A0A438HWS5_VITVI</name>
<evidence type="ECO:0000313" key="3">
    <source>
        <dbReference type="Proteomes" id="UP000288805"/>
    </source>
</evidence>
<reference evidence="2 3" key="1">
    <citation type="journal article" date="2018" name="PLoS Genet.">
        <title>Population sequencing reveals clonal diversity and ancestral inbreeding in the grapevine cultivar Chardonnay.</title>
        <authorList>
            <person name="Roach M.J."/>
            <person name="Johnson D.L."/>
            <person name="Bohlmann J."/>
            <person name="van Vuuren H.J."/>
            <person name="Jones S.J."/>
            <person name="Pretorius I.S."/>
            <person name="Schmidt S.A."/>
            <person name="Borneman A.R."/>
        </authorList>
    </citation>
    <scope>NUCLEOTIDE SEQUENCE [LARGE SCALE GENOMIC DNA]</scope>
    <source>
        <strain evidence="3">cv. Chardonnay</strain>
        <tissue evidence="2">Leaf</tissue>
    </source>
</reference>
<organism evidence="2 3">
    <name type="scientific">Vitis vinifera</name>
    <name type="common">Grape</name>
    <dbReference type="NCBI Taxonomy" id="29760"/>
    <lineage>
        <taxon>Eukaryota</taxon>
        <taxon>Viridiplantae</taxon>
        <taxon>Streptophyta</taxon>
        <taxon>Embryophyta</taxon>
        <taxon>Tracheophyta</taxon>
        <taxon>Spermatophyta</taxon>
        <taxon>Magnoliopsida</taxon>
        <taxon>eudicotyledons</taxon>
        <taxon>Gunneridae</taxon>
        <taxon>Pentapetalae</taxon>
        <taxon>rosids</taxon>
        <taxon>Vitales</taxon>
        <taxon>Vitaceae</taxon>
        <taxon>Viteae</taxon>
        <taxon>Vitis</taxon>
    </lineage>
</organism>
<proteinExistence type="predicted"/>
<protein>
    <submittedName>
        <fullName evidence="2">Retrovirus-related Pol polyprotein from transposon RE1</fullName>
    </submittedName>
</protein>
<evidence type="ECO:0000313" key="2">
    <source>
        <dbReference type="EMBL" id="RVW88850.1"/>
    </source>
</evidence>
<evidence type="ECO:0000259" key="1">
    <source>
        <dbReference type="Pfam" id="PF07727"/>
    </source>
</evidence>
<dbReference type="AlphaFoldDB" id="A0A438HWS5"/>
<accession>A0A438HWS5</accession>
<dbReference type="InterPro" id="IPR013103">
    <property type="entry name" value="RVT_2"/>
</dbReference>
<dbReference type="Pfam" id="PF07727">
    <property type="entry name" value="RVT_2"/>
    <property type="match status" value="1"/>
</dbReference>
<dbReference type="EMBL" id="QGNW01000170">
    <property type="protein sequence ID" value="RVW88850.1"/>
    <property type="molecule type" value="Genomic_DNA"/>
</dbReference>
<comment type="caution">
    <text evidence="2">The sequence shown here is derived from an EMBL/GenBank/DDBJ whole genome shotgun (WGS) entry which is preliminary data.</text>
</comment>
<gene>
    <name evidence="2" type="primary">RE1_506</name>
    <name evidence="2" type="ORF">CK203_034629</name>
</gene>
<feature type="domain" description="Reverse transcriptase Ty1/copia-type" evidence="1">
    <location>
        <begin position="65"/>
        <end position="138"/>
    </location>
</feature>
<sequence>MPQPSSHNTHPMLTRSKHDIFKPKTLMTTCLSSTSLLEPHFVFELLSILEWCVAMVLEFQAFCSNNTWSLVPPPLNNQVVGCKWVFQFKHNSDGSVNKYKTRLVAKGFYQVLGFDFHDTYSPVIKPTTIWVVLALTISNH</sequence>